<proteinExistence type="predicted"/>
<feature type="non-terminal residue" evidence="3">
    <location>
        <position position="1"/>
    </location>
</feature>
<dbReference type="PROSITE" id="PS50887">
    <property type="entry name" value="GGDEF"/>
    <property type="match status" value="1"/>
</dbReference>
<dbReference type="InterPro" id="IPR029787">
    <property type="entry name" value="Nucleotide_cyclase"/>
</dbReference>
<dbReference type="Proteomes" id="UP000434052">
    <property type="component" value="Unassembled WGS sequence"/>
</dbReference>
<evidence type="ECO:0000313" key="3">
    <source>
        <dbReference type="EMBL" id="TVM29495.1"/>
    </source>
</evidence>
<reference evidence="3 4" key="1">
    <citation type="submission" date="2018-06" db="EMBL/GenBank/DDBJ databases">
        <title>Complete genome of Desulfovibrio marinus P48SEP.</title>
        <authorList>
            <person name="Crispim J.S."/>
            <person name="Vidigal P.M.P."/>
            <person name="Silva L.C.F."/>
            <person name="Araujo L.C."/>
            <person name="Laguardia C.N."/>
            <person name="Dias R.S."/>
            <person name="Sousa M.P."/>
            <person name="Paula S.O."/>
            <person name="Silva C."/>
        </authorList>
    </citation>
    <scope>NUCLEOTIDE SEQUENCE [LARGE SCALE GENOMIC DNA]</scope>
    <source>
        <strain evidence="3 4">P48SEP</strain>
    </source>
</reference>
<feature type="non-terminal residue" evidence="3">
    <location>
        <position position="229"/>
    </location>
</feature>
<dbReference type="Pfam" id="PF00990">
    <property type="entry name" value="GGDEF"/>
    <property type="match status" value="1"/>
</dbReference>
<dbReference type="InterPro" id="IPR052155">
    <property type="entry name" value="Biofilm_reg_signaling"/>
</dbReference>
<evidence type="ECO:0000259" key="1">
    <source>
        <dbReference type="PROSITE" id="PS50883"/>
    </source>
</evidence>
<dbReference type="EMBL" id="QMIF01000058">
    <property type="protein sequence ID" value="TVM29495.1"/>
    <property type="molecule type" value="Genomic_DNA"/>
</dbReference>
<comment type="caution">
    <text evidence="3">The sequence shown here is derived from an EMBL/GenBank/DDBJ whole genome shotgun (WGS) entry which is preliminary data.</text>
</comment>
<organism evidence="3 4">
    <name type="scientific">Oceanidesulfovibrio marinus</name>
    <dbReference type="NCBI Taxonomy" id="370038"/>
    <lineage>
        <taxon>Bacteria</taxon>
        <taxon>Pseudomonadati</taxon>
        <taxon>Thermodesulfobacteriota</taxon>
        <taxon>Desulfovibrionia</taxon>
        <taxon>Desulfovibrionales</taxon>
        <taxon>Desulfovibrionaceae</taxon>
        <taxon>Oceanidesulfovibrio</taxon>
    </lineage>
</organism>
<dbReference type="CDD" id="cd01949">
    <property type="entry name" value="GGDEF"/>
    <property type="match status" value="1"/>
</dbReference>
<accession>A0A6P1ZAY0</accession>
<dbReference type="InterPro" id="IPR043128">
    <property type="entry name" value="Rev_trsase/Diguanyl_cyclase"/>
</dbReference>
<dbReference type="OrthoDB" id="7673416at2"/>
<name>A0A6P1ZAY0_9BACT</name>
<dbReference type="InterPro" id="IPR001633">
    <property type="entry name" value="EAL_dom"/>
</dbReference>
<gene>
    <name evidence="3" type="ORF">DQK91_21975</name>
</gene>
<dbReference type="InterPro" id="IPR000160">
    <property type="entry name" value="GGDEF_dom"/>
</dbReference>
<dbReference type="PANTHER" id="PTHR44757:SF2">
    <property type="entry name" value="BIOFILM ARCHITECTURE MAINTENANCE PROTEIN MBAA"/>
    <property type="match status" value="1"/>
</dbReference>
<dbReference type="AlphaFoldDB" id="A0A6P1ZAY0"/>
<feature type="domain" description="EAL" evidence="1">
    <location>
        <begin position="143"/>
        <end position="229"/>
    </location>
</feature>
<dbReference type="SMART" id="SM00267">
    <property type="entry name" value="GGDEF"/>
    <property type="match status" value="1"/>
</dbReference>
<dbReference type="Pfam" id="PF00563">
    <property type="entry name" value="EAL"/>
    <property type="match status" value="1"/>
</dbReference>
<dbReference type="RefSeq" id="WP_144307531.1">
    <property type="nucleotide sequence ID" value="NZ_QMIF01000058.1"/>
</dbReference>
<dbReference type="PANTHER" id="PTHR44757">
    <property type="entry name" value="DIGUANYLATE CYCLASE DGCP"/>
    <property type="match status" value="1"/>
</dbReference>
<sequence length="229" mass="25624">FLDHLHMALERSKRRKGYLFAVLYLDLDRFKIINDSLGHDIGDDLLASVAAILQESIRGMDTVERFGGDAFSILLDDIDAPRDLKGHEVFTSASIAIVLVTAGYERARSILRGANPAMYRDNEHGKSSFTVFNTSMHDEALLTRELETDLRKATDSRELFVYYQPSVDLENETIAGFEALLRWKHSRLGFIGPDEFITLAEDTGLIFSIGRDVLANACAAAIRWGQLIA</sequence>
<dbReference type="SUPFAM" id="SSF55073">
    <property type="entry name" value="Nucleotide cyclase"/>
    <property type="match status" value="1"/>
</dbReference>
<feature type="domain" description="GGDEF" evidence="2">
    <location>
        <begin position="18"/>
        <end position="134"/>
    </location>
</feature>
<dbReference type="InterPro" id="IPR035919">
    <property type="entry name" value="EAL_sf"/>
</dbReference>
<protein>
    <submittedName>
        <fullName evidence="3">Diguanylate cyclase</fullName>
    </submittedName>
</protein>
<dbReference type="PROSITE" id="PS50883">
    <property type="entry name" value="EAL"/>
    <property type="match status" value="1"/>
</dbReference>
<dbReference type="Gene3D" id="3.20.20.450">
    <property type="entry name" value="EAL domain"/>
    <property type="match status" value="1"/>
</dbReference>
<dbReference type="NCBIfam" id="TIGR00254">
    <property type="entry name" value="GGDEF"/>
    <property type="match status" value="1"/>
</dbReference>
<dbReference type="Gene3D" id="3.30.70.270">
    <property type="match status" value="1"/>
</dbReference>
<evidence type="ECO:0000259" key="2">
    <source>
        <dbReference type="PROSITE" id="PS50887"/>
    </source>
</evidence>
<dbReference type="CDD" id="cd01948">
    <property type="entry name" value="EAL"/>
    <property type="match status" value="1"/>
</dbReference>
<evidence type="ECO:0000313" key="4">
    <source>
        <dbReference type="Proteomes" id="UP000434052"/>
    </source>
</evidence>
<dbReference type="SUPFAM" id="SSF141868">
    <property type="entry name" value="EAL domain-like"/>
    <property type="match status" value="1"/>
</dbReference>